<dbReference type="AlphaFoldDB" id="A0A1R2CYA2"/>
<evidence type="ECO:0000313" key="1">
    <source>
        <dbReference type="EMBL" id="OMJ93987.1"/>
    </source>
</evidence>
<dbReference type="OrthoDB" id="273917at2759"/>
<name>A0A1R2CYA2_9CILI</name>
<organism evidence="1 2">
    <name type="scientific">Stentor coeruleus</name>
    <dbReference type="NCBI Taxonomy" id="5963"/>
    <lineage>
        <taxon>Eukaryota</taxon>
        <taxon>Sar</taxon>
        <taxon>Alveolata</taxon>
        <taxon>Ciliophora</taxon>
        <taxon>Postciliodesmatophora</taxon>
        <taxon>Heterotrichea</taxon>
        <taxon>Heterotrichida</taxon>
        <taxon>Stentoridae</taxon>
        <taxon>Stentor</taxon>
    </lineage>
</organism>
<protein>
    <submittedName>
        <fullName evidence="1">Uncharacterized protein</fullName>
    </submittedName>
</protein>
<sequence length="391" mass="45503">MASLISPETYQSIKSLSKEYKITSNSTKPGKNKQLIRSQLSELFKKHSSDANFELCSKLKLWLKSLPQSTLYSVFSTYNPLICNFLIQMNLKNISDFSYDFALVENPEKKIHEFDLSKLFYMRRKNLKNKEDKLFTEKDFERVLRFLDTEDYLDTLAVEGKTLKNLDKLFVLFDAISDRKAFTVPCKVYWENNLKKWMYEYPFWLKPACFHSLADWACACLERGIWAKFWQMNGLDPRYPEETMSFCPNDKILHSIETVLTLPGFLRTIGRSVREDLIGDLGSLTRVFQEVKQKLGSCNPSSFVAKNSSNSTFFVSSLDSEKNYQNSKSVELILHTLIHSSEEIFIEFLLCSPLERTATILDLTVRIIALRIKEMHTQKIAEEMLNTHLLQ</sequence>
<gene>
    <name evidence="1" type="ORF">SteCoe_2897</name>
</gene>
<accession>A0A1R2CYA2</accession>
<comment type="caution">
    <text evidence="1">The sequence shown here is derived from an EMBL/GenBank/DDBJ whole genome shotgun (WGS) entry which is preliminary data.</text>
</comment>
<reference evidence="1 2" key="1">
    <citation type="submission" date="2016-11" db="EMBL/GenBank/DDBJ databases">
        <title>The macronuclear genome of Stentor coeruleus: a giant cell with tiny introns.</title>
        <authorList>
            <person name="Slabodnick M."/>
            <person name="Ruby J.G."/>
            <person name="Reiff S.B."/>
            <person name="Swart E.C."/>
            <person name="Gosai S."/>
            <person name="Prabakaran S."/>
            <person name="Witkowska E."/>
            <person name="Larue G.E."/>
            <person name="Fisher S."/>
            <person name="Freeman R.M."/>
            <person name="Gunawardena J."/>
            <person name="Chu W."/>
            <person name="Stover N.A."/>
            <person name="Gregory B.D."/>
            <person name="Nowacki M."/>
            <person name="Derisi J."/>
            <person name="Roy S.W."/>
            <person name="Marshall W.F."/>
            <person name="Sood P."/>
        </authorList>
    </citation>
    <scope>NUCLEOTIDE SEQUENCE [LARGE SCALE GENOMIC DNA]</scope>
    <source>
        <strain evidence="1">WM001</strain>
    </source>
</reference>
<evidence type="ECO:0000313" key="2">
    <source>
        <dbReference type="Proteomes" id="UP000187209"/>
    </source>
</evidence>
<keyword evidence="2" id="KW-1185">Reference proteome</keyword>
<proteinExistence type="predicted"/>
<dbReference type="Proteomes" id="UP000187209">
    <property type="component" value="Unassembled WGS sequence"/>
</dbReference>
<dbReference type="EMBL" id="MPUH01000033">
    <property type="protein sequence ID" value="OMJ93987.1"/>
    <property type="molecule type" value="Genomic_DNA"/>
</dbReference>